<feature type="signal peptide" evidence="1">
    <location>
        <begin position="1"/>
        <end position="25"/>
    </location>
</feature>
<dbReference type="AlphaFoldDB" id="A0A2P5B9M0"/>
<dbReference type="EMBL" id="JXTB01000329">
    <property type="protein sequence ID" value="PON45495.1"/>
    <property type="molecule type" value="Genomic_DNA"/>
</dbReference>
<comment type="caution">
    <text evidence="2">The sequence shown here is derived from an EMBL/GenBank/DDBJ whole genome shotgun (WGS) entry which is preliminary data.</text>
</comment>
<accession>A0A2P5B9M0</accession>
<name>A0A2P5B9M0_PARAD</name>
<evidence type="ECO:0000256" key="1">
    <source>
        <dbReference type="SAM" id="SignalP"/>
    </source>
</evidence>
<reference evidence="3" key="1">
    <citation type="submission" date="2016-06" db="EMBL/GenBank/DDBJ databases">
        <title>Parallel loss of symbiosis genes in relatives of nitrogen-fixing non-legume Parasponia.</title>
        <authorList>
            <person name="Van Velzen R."/>
            <person name="Holmer R."/>
            <person name="Bu F."/>
            <person name="Rutten L."/>
            <person name="Van Zeijl A."/>
            <person name="Liu W."/>
            <person name="Santuari L."/>
            <person name="Cao Q."/>
            <person name="Sharma T."/>
            <person name="Shen D."/>
            <person name="Roswanjaya Y."/>
            <person name="Wardhani T."/>
            <person name="Kalhor M.S."/>
            <person name="Jansen J."/>
            <person name="Van den Hoogen J."/>
            <person name="Gungor B."/>
            <person name="Hartog M."/>
            <person name="Hontelez J."/>
            <person name="Verver J."/>
            <person name="Yang W.-C."/>
            <person name="Schijlen E."/>
            <person name="Repin R."/>
            <person name="Schilthuizen M."/>
            <person name="Schranz E."/>
            <person name="Heidstra R."/>
            <person name="Miyata K."/>
            <person name="Fedorova E."/>
            <person name="Kohlen W."/>
            <person name="Bisseling T."/>
            <person name="Smit S."/>
            <person name="Geurts R."/>
        </authorList>
    </citation>
    <scope>NUCLEOTIDE SEQUENCE [LARGE SCALE GENOMIC DNA]</scope>
    <source>
        <strain evidence="3">cv. WU1-14</strain>
    </source>
</reference>
<keyword evidence="1" id="KW-0732">Signal</keyword>
<gene>
    <name evidence="2" type="ORF">PanWU01x14_258580</name>
</gene>
<keyword evidence="3" id="KW-1185">Reference proteome</keyword>
<protein>
    <submittedName>
        <fullName evidence="2">Uncharacterized protein</fullName>
    </submittedName>
</protein>
<evidence type="ECO:0000313" key="3">
    <source>
        <dbReference type="Proteomes" id="UP000237105"/>
    </source>
</evidence>
<feature type="chain" id="PRO_5015130392" evidence="1">
    <location>
        <begin position="26"/>
        <end position="77"/>
    </location>
</feature>
<sequence length="77" mass="8564">MNTSTGRPPKLPSALIFVLLMGSYSWKSIRTKQDEPFVDRVAAAGTFGPKFEVAAAGIFGPKFEILDRNLTFPWFAR</sequence>
<organism evidence="2 3">
    <name type="scientific">Parasponia andersonii</name>
    <name type="common">Sponia andersonii</name>
    <dbReference type="NCBI Taxonomy" id="3476"/>
    <lineage>
        <taxon>Eukaryota</taxon>
        <taxon>Viridiplantae</taxon>
        <taxon>Streptophyta</taxon>
        <taxon>Embryophyta</taxon>
        <taxon>Tracheophyta</taxon>
        <taxon>Spermatophyta</taxon>
        <taxon>Magnoliopsida</taxon>
        <taxon>eudicotyledons</taxon>
        <taxon>Gunneridae</taxon>
        <taxon>Pentapetalae</taxon>
        <taxon>rosids</taxon>
        <taxon>fabids</taxon>
        <taxon>Rosales</taxon>
        <taxon>Cannabaceae</taxon>
        <taxon>Parasponia</taxon>
    </lineage>
</organism>
<proteinExistence type="predicted"/>
<evidence type="ECO:0000313" key="2">
    <source>
        <dbReference type="EMBL" id="PON45495.1"/>
    </source>
</evidence>
<dbReference type="Proteomes" id="UP000237105">
    <property type="component" value="Unassembled WGS sequence"/>
</dbReference>